<dbReference type="PANTHER" id="PTHR11895">
    <property type="entry name" value="TRANSAMIDASE"/>
    <property type="match status" value="1"/>
</dbReference>
<dbReference type="InterPro" id="IPR020556">
    <property type="entry name" value="Amidase_CS"/>
</dbReference>
<accession>A0A8H9J3A8</accession>
<sequence length="506" mass="52672">MRPPGPDEVVRYANRLRVRVACDEVAAYREAVTAHLALFDRLGEFPRTTTALRHPARSPGERSTSDPFGAIARWCEVAGDPGGPLSGMTLGVKDSIAVAGVPVTDGSDRLPCPVPLEDAVVVERALAAGAHLVAKTSLADLSMGLGTVRNPHDTRFSAGGSSSGSAAAVAGGLVDLALGADQGGSIRVPAAWCGIVGMKPTFGLVPAHGLTHLEHSLDHIGPMTTTVADNALLLQVIAGGDWRDPATDPDRTPEHYPDAAGEGIEGLRIGVVEEALAHCTPDMLEAFERARQVLAGAGAKLVPVSVPLWPAASVVVRVLTTFSFAATAATGGHTPGDLARVDVNAVATAGVHYGDGMGQLPFVLRARLLALEHVRETNRGVHLAHARNLRLDLRRQLDRTLADVDLLITPTTPAGPVLLAQEPAADVAYNTSPFNLSGHPALTVPAGPGDSGLPAGLQIAGRRFDERTVYRAGFAFEAAAEAVPWVLDPEGEADLLPQPSSRTSGR</sequence>
<dbReference type="GO" id="GO:0016740">
    <property type="term" value="F:transferase activity"/>
    <property type="evidence" value="ECO:0007669"/>
    <property type="project" value="UniProtKB-KW"/>
</dbReference>
<dbReference type="EMBL" id="BNAV01000013">
    <property type="protein sequence ID" value="GHF79382.1"/>
    <property type="molecule type" value="Genomic_DNA"/>
</dbReference>
<dbReference type="RefSeq" id="WP_145932614.1">
    <property type="nucleotide sequence ID" value="NZ_BNAV01000013.1"/>
</dbReference>
<dbReference type="PANTHER" id="PTHR11895:SF170">
    <property type="entry name" value="AMIDASE"/>
    <property type="match status" value="1"/>
</dbReference>
<evidence type="ECO:0000313" key="3">
    <source>
        <dbReference type="Proteomes" id="UP000658656"/>
    </source>
</evidence>
<gene>
    <name evidence="2" type="ORF">GCM10017566_61950</name>
</gene>
<comment type="caution">
    <text evidence="2">The sequence shown here is derived from an EMBL/GenBank/DDBJ whole genome shotgun (WGS) entry which is preliminary data.</text>
</comment>
<dbReference type="InterPro" id="IPR000120">
    <property type="entry name" value="Amidase"/>
</dbReference>
<dbReference type="Gene3D" id="3.90.1300.10">
    <property type="entry name" value="Amidase signature (AS) domain"/>
    <property type="match status" value="1"/>
</dbReference>
<dbReference type="SUPFAM" id="SSF75304">
    <property type="entry name" value="Amidase signature (AS) enzymes"/>
    <property type="match status" value="1"/>
</dbReference>
<dbReference type="PROSITE" id="PS00571">
    <property type="entry name" value="AMIDASES"/>
    <property type="match status" value="1"/>
</dbReference>
<dbReference type="InterPro" id="IPR036928">
    <property type="entry name" value="AS_sf"/>
</dbReference>
<reference evidence="2" key="2">
    <citation type="submission" date="2020-09" db="EMBL/GenBank/DDBJ databases">
        <authorList>
            <person name="Sun Q."/>
            <person name="Zhou Y."/>
        </authorList>
    </citation>
    <scope>NUCLEOTIDE SEQUENCE</scope>
    <source>
        <strain evidence="2">CGMCC 4.7679</strain>
    </source>
</reference>
<organism evidence="2 3">
    <name type="scientific">Amycolatopsis bartoniae</name>
    <dbReference type="NCBI Taxonomy" id="941986"/>
    <lineage>
        <taxon>Bacteria</taxon>
        <taxon>Bacillati</taxon>
        <taxon>Actinomycetota</taxon>
        <taxon>Actinomycetes</taxon>
        <taxon>Pseudonocardiales</taxon>
        <taxon>Pseudonocardiaceae</taxon>
        <taxon>Amycolatopsis</taxon>
    </lineage>
</organism>
<dbReference type="Pfam" id="PF01425">
    <property type="entry name" value="Amidase"/>
    <property type="match status" value="1"/>
</dbReference>
<dbReference type="AlphaFoldDB" id="A0A8H9J3A8"/>
<name>A0A8H9J3A8_9PSEU</name>
<dbReference type="OrthoDB" id="182039at2"/>
<reference evidence="2" key="1">
    <citation type="journal article" date="2014" name="Int. J. Syst. Evol. Microbiol.">
        <title>Complete genome sequence of Corynebacterium casei LMG S-19264T (=DSM 44701T), isolated from a smear-ripened cheese.</title>
        <authorList>
            <consortium name="US DOE Joint Genome Institute (JGI-PGF)"/>
            <person name="Walter F."/>
            <person name="Albersmeier A."/>
            <person name="Kalinowski J."/>
            <person name="Ruckert C."/>
        </authorList>
    </citation>
    <scope>NUCLEOTIDE SEQUENCE</scope>
    <source>
        <strain evidence="2">CGMCC 4.7679</strain>
    </source>
</reference>
<protein>
    <submittedName>
        <fullName evidence="2">Glutamyl-tRNA(Gln) amidotransferase</fullName>
    </submittedName>
</protein>
<proteinExistence type="predicted"/>
<keyword evidence="2" id="KW-0808">Transferase</keyword>
<feature type="domain" description="Amidase" evidence="1">
    <location>
        <begin position="78"/>
        <end position="469"/>
    </location>
</feature>
<evidence type="ECO:0000313" key="2">
    <source>
        <dbReference type="EMBL" id="GHF79382.1"/>
    </source>
</evidence>
<dbReference type="InterPro" id="IPR023631">
    <property type="entry name" value="Amidase_dom"/>
</dbReference>
<dbReference type="Proteomes" id="UP000658656">
    <property type="component" value="Unassembled WGS sequence"/>
</dbReference>
<keyword evidence="3" id="KW-1185">Reference proteome</keyword>
<evidence type="ECO:0000259" key="1">
    <source>
        <dbReference type="Pfam" id="PF01425"/>
    </source>
</evidence>